<evidence type="ECO:0000313" key="10">
    <source>
        <dbReference type="Proteomes" id="UP000050413"/>
    </source>
</evidence>
<keyword evidence="1" id="KW-0408">Iron</keyword>
<dbReference type="InterPro" id="IPR012340">
    <property type="entry name" value="NA-bd_OB-fold"/>
</dbReference>
<dbReference type="EMBL" id="LJSG01000012">
    <property type="protein sequence ID" value="KPP92337.1"/>
    <property type="molecule type" value="Genomic_DNA"/>
</dbReference>
<dbReference type="InterPro" id="IPR030390">
    <property type="entry name" value="MeTrfase_TrmA_AS"/>
</dbReference>
<feature type="binding site" evidence="6">
    <location>
        <position position="240"/>
    </location>
    <ligand>
        <name>S-adenosyl-L-methionine</name>
        <dbReference type="ChEBI" id="CHEBI:59789"/>
    </ligand>
</feature>
<feature type="binding site" evidence="6">
    <location>
        <position position="267"/>
    </location>
    <ligand>
        <name>S-adenosyl-L-methionine</name>
        <dbReference type="ChEBI" id="CHEBI:59789"/>
    </ligand>
</feature>
<dbReference type="Gene3D" id="2.40.50.140">
    <property type="entry name" value="Nucleic acid-binding proteins"/>
    <property type="match status" value="1"/>
</dbReference>
<keyword evidence="1" id="KW-0479">Metal-binding</keyword>
<reference evidence="8 11" key="2">
    <citation type="submission" date="2016-01" db="EMBL/GenBank/DDBJ databases">
        <authorList>
            <person name="Varghese N."/>
        </authorList>
    </citation>
    <scope>NUCLEOTIDE SEQUENCE [LARGE SCALE GENOMIC DNA]</scope>
    <source>
        <strain evidence="8 11">HL-91</strain>
    </source>
</reference>
<dbReference type="SUPFAM" id="SSF53335">
    <property type="entry name" value="S-adenosyl-L-methionine-dependent methyltransferases"/>
    <property type="match status" value="1"/>
</dbReference>
<dbReference type="GO" id="GO:0051539">
    <property type="term" value="F:4 iron, 4 sulfur cluster binding"/>
    <property type="evidence" value="ECO:0007669"/>
    <property type="project" value="UniProtKB-KW"/>
</dbReference>
<dbReference type="Proteomes" id="UP000050413">
    <property type="component" value="Unassembled WGS sequence"/>
</dbReference>
<dbReference type="PROSITE" id="PS51687">
    <property type="entry name" value="SAM_MT_RNA_M5U"/>
    <property type="match status" value="1"/>
</dbReference>
<keyword evidence="2 6" id="KW-0489">Methyltransferase</keyword>
<evidence type="ECO:0000313" key="9">
    <source>
        <dbReference type="EMBL" id="KPP92337.1"/>
    </source>
</evidence>
<name>A0A0N8K7P8_9RHOB</name>
<evidence type="ECO:0000313" key="8">
    <source>
        <dbReference type="EMBL" id="CUX79632.1"/>
    </source>
</evidence>
<keyword evidence="5" id="KW-0411">Iron-sulfur</keyword>
<dbReference type="Proteomes" id="UP000182045">
    <property type="component" value="Unassembled WGS sequence"/>
</dbReference>
<evidence type="ECO:0000256" key="2">
    <source>
        <dbReference type="ARBA" id="ARBA00022603"/>
    </source>
</evidence>
<feature type="active site" description="Nucleophile" evidence="6">
    <location>
        <position position="361"/>
    </location>
</feature>
<dbReference type="InterPro" id="IPR029063">
    <property type="entry name" value="SAM-dependent_MTases_sf"/>
</dbReference>
<evidence type="ECO:0000256" key="6">
    <source>
        <dbReference type="PROSITE-ProRule" id="PRU01024"/>
    </source>
</evidence>
<dbReference type="OrthoDB" id="9804590at2"/>
<feature type="binding site" evidence="6">
    <location>
        <position position="335"/>
    </location>
    <ligand>
        <name>S-adenosyl-L-methionine</name>
        <dbReference type="ChEBI" id="CHEBI:59789"/>
    </ligand>
</feature>
<dbReference type="GO" id="GO:0070041">
    <property type="term" value="F:rRNA (uridine-C5-)-methyltransferase activity"/>
    <property type="evidence" value="ECO:0007669"/>
    <property type="project" value="TreeGrafter"/>
</dbReference>
<dbReference type="CDD" id="cd02440">
    <property type="entry name" value="AdoMet_MTases"/>
    <property type="match status" value="1"/>
</dbReference>
<dbReference type="InterPro" id="IPR010280">
    <property type="entry name" value="U5_MeTrfase_fam"/>
</dbReference>
<keyword evidence="4 6" id="KW-0949">S-adenosyl-L-methionine</keyword>
<dbReference type="RefSeq" id="WP_072244408.1">
    <property type="nucleotide sequence ID" value="NZ_FBYC01000001.1"/>
</dbReference>
<keyword evidence="3 6" id="KW-0808">Transferase</keyword>
<evidence type="ECO:0000256" key="3">
    <source>
        <dbReference type="ARBA" id="ARBA00022679"/>
    </source>
</evidence>
<protein>
    <submittedName>
        <fullName evidence="9">23S rRNA (Uracil1939-C5)-methyltransferase rumA</fullName>
    </submittedName>
    <submittedName>
        <fullName evidence="8">23S rRNA m(5)U-1939 methyltransferase</fullName>
    </submittedName>
</protein>
<feature type="active site" evidence="7">
    <location>
        <position position="361"/>
    </location>
</feature>
<dbReference type="Gene3D" id="3.40.50.150">
    <property type="entry name" value="Vaccinia Virus protein VP39"/>
    <property type="match status" value="1"/>
</dbReference>
<evidence type="ECO:0000313" key="11">
    <source>
        <dbReference type="Proteomes" id="UP000182045"/>
    </source>
</evidence>
<organism evidence="9 10">
    <name type="scientific">Roseibaca calidilacus</name>
    <dbReference type="NCBI Taxonomy" id="1666912"/>
    <lineage>
        <taxon>Bacteria</taxon>
        <taxon>Pseudomonadati</taxon>
        <taxon>Pseudomonadota</taxon>
        <taxon>Alphaproteobacteria</taxon>
        <taxon>Rhodobacterales</taxon>
        <taxon>Paracoccaceae</taxon>
        <taxon>Roseinatronobacter</taxon>
    </lineage>
</organism>
<accession>A0A0N8K7P8</accession>
<dbReference type="AlphaFoldDB" id="A0A0N8K7P8"/>
<feature type="binding site" evidence="6">
    <location>
        <position position="287"/>
    </location>
    <ligand>
        <name>S-adenosyl-L-methionine</name>
        <dbReference type="ChEBI" id="CHEBI:59789"/>
    </ligand>
</feature>
<reference evidence="9 10" key="1">
    <citation type="submission" date="2015-09" db="EMBL/GenBank/DDBJ databases">
        <title>Identification and resolution of microdiversity through metagenomic sequencing of parallel consortia.</title>
        <authorList>
            <person name="Nelson W.C."/>
            <person name="Romine M.F."/>
            <person name="Lindemann S.R."/>
        </authorList>
    </citation>
    <scope>NUCLEOTIDE SEQUENCE [LARGE SCALE GENOMIC DNA]</scope>
    <source>
        <strain evidence="9">HL-91</strain>
    </source>
</reference>
<dbReference type="EMBL" id="FBYC01000001">
    <property type="protein sequence ID" value="CUX79632.1"/>
    <property type="molecule type" value="Genomic_DNA"/>
</dbReference>
<dbReference type="Gene3D" id="2.40.50.1070">
    <property type="match status" value="1"/>
</dbReference>
<proteinExistence type="inferred from homology"/>
<evidence type="ECO:0000256" key="7">
    <source>
        <dbReference type="PROSITE-ProRule" id="PRU10015"/>
    </source>
</evidence>
<sequence>MGLTILRLGHHGDGVADGPVFVPRALPGEVVEGEVTHGRIAAPRILTPSPERIAAPCPHYKACGGCALQHAREGFVTEWKEGVIRQALAAQGLDAPFRAAHISPLGTRRRAAFSGRRLKKGALVGFHARASDTVTAVPDCLILRPELTAALPLLEELVTLAGSRKGEMALSLTLSNVGLDLAVTGGKPLDGPLQATLGQWAGANGLARLAWDGEVIAQAAPPVHSFGRAHVTPPPGAFLQATADAQAALQAAVAKAVGDAPRVADLFAGCGTFALPLAERAEIHAVESMADMLAALDHGWRHATGLKRLSHETRDLFRNPLLPEDLARFDAVVIDPPRAGAEAQARALAASAVPRIAAVSCNPVTFARDAKILCDAGYRLQWVQMVDQFRFSPHVELAAAFAR</sequence>
<dbReference type="Pfam" id="PF05958">
    <property type="entry name" value="tRNA_U5-meth_tr"/>
    <property type="match status" value="1"/>
</dbReference>
<dbReference type="GO" id="GO:0070475">
    <property type="term" value="P:rRNA base methylation"/>
    <property type="evidence" value="ECO:0007669"/>
    <property type="project" value="TreeGrafter"/>
</dbReference>
<comment type="caution">
    <text evidence="9">The sequence shown here is derived from an EMBL/GenBank/DDBJ whole genome shotgun (WGS) entry which is preliminary data.</text>
</comment>
<keyword evidence="11" id="KW-1185">Reference proteome</keyword>
<dbReference type="STRING" id="1666912.Ga0058931_0316"/>
<dbReference type="PANTHER" id="PTHR11061">
    <property type="entry name" value="RNA M5U METHYLTRANSFERASE"/>
    <property type="match status" value="1"/>
</dbReference>
<keyword evidence="1" id="KW-0004">4Fe-4S</keyword>
<evidence type="ECO:0000256" key="4">
    <source>
        <dbReference type="ARBA" id="ARBA00022691"/>
    </source>
</evidence>
<evidence type="ECO:0000256" key="5">
    <source>
        <dbReference type="ARBA" id="ARBA00023014"/>
    </source>
</evidence>
<dbReference type="PANTHER" id="PTHR11061:SF49">
    <property type="entry name" value="23S RRNA (URACIL(1939)-C(5))-METHYLTRANSFERASE RLMD"/>
    <property type="match status" value="1"/>
</dbReference>
<comment type="similarity">
    <text evidence="6">Belongs to the class I-like SAM-binding methyltransferase superfamily. RNA M5U methyltransferase family.</text>
</comment>
<dbReference type="PATRIC" id="fig|1666912.4.peg.867"/>
<gene>
    <name evidence="9" type="primary">rumA</name>
    <name evidence="8" type="ORF">Ga0058931_0316</name>
    <name evidence="9" type="ORF">HLUCCA05_08635</name>
</gene>
<dbReference type="PROSITE" id="PS01230">
    <property type="entry name" value="TRMA_1"/>
    <property type="match status" value="1"/>
</dbReference>
<evidence type="ECO:0000256" key="1">
    <source>
        <dbReference type="ARBA" id="ARBA00022485"/>
    </source>
</evidence>